<name>A0ACC5YLJ0_9TELE</name>
<protein>
    <submittedName>
        <fullName evidence="1">Uncharacterized protein</fullName>
    </submittedName>
</protein>
<comment type="caution">
    <text evidence="1">The sequence shown here is derived from an EMBL/GenBank/DDBJ whole genome shotgun (WGS) entry which is preliminary data.</text>
</comment>
<accession>A0ACC5YLJ0</accession>
<keyword evidence="2" id="KW-1185">Reference proteome</keyword>
<evidence type="ECO:0000313" key="2">
    <source>
        <dbReference type="Proteomes" id="UP000830395"/>
    </source>
</evidence>
<gene>
    <name evidence="1" type="ORF">PDJAM_G00013640</name>
</gene>
<sequence length="61" mass="6857">MTKPYSYRGSLGACYRMMKPIHIKGPPVCYGMAKPIHIYKLTACVLQNDERRSCRGSSGMC</sequence>
<proteinExistence type="predicted"/>
<dbReference type="Proteomes" id="UP000830395">
    <property type="component" value="Chromosome 10"/>
</dbReference>
<organism evidence="1 2">
    <name type="scientific">Pangasius djambal</name>
    <dbReference type="NCBI Taxonomy" id="1691987"/>
    <lineage>
        <taxon>Eukaryota</taxon>
        <taxon>Metazoa</taxon>
        <taxon>Chordata</taxon>
        <taxon>Craniata</taxon>
        <taxon>Vertebrata</taxon>
        <taxon>Euteleostomi</taxon>
        <taxon>Actinopterygii</taxon>
        <taxon>Neopterygii</taxon>
        <taxon>Teleostei</taxon>
        <taxon>Ostariophysi</taxon>
        <taxon>Siluriformes</taxon>
        <taxon>Pangasiidae</taxon>
        <taxon>Pangasius</taxon>
    </lineage>
</organism>
<evidence type="ECO:0000313" key="1">
    <source>
        <dbReference type="EMBL" id="MCJ8736549.1"/>
    </source>
</evidence>
<dbReference type="EMBL" id="CM040984">
    <property type="protein sequence ID" value="MCJ8736549.1"/>
    <property type="molecule type" value="Genomic_DNA"/>
</dbReference>
<reference evidence="1" key="1">
    <citation type="submission" date="2020-02" db="EMBL/GenBank/DDBJ databases">
        <title>Genome sequencing of the panga catfish, Pangasius djambal.</title>
        <authorList>
            <person name="Wen M."/>
            <person name="Zahm M."/>
            <person name="Roques C."/>
            <person name="Cabau C."/>
            <person name="Klopp C."/>
            <person name="Donnadieu C."/>
            <person name="Jouanno E."/>
            <person name="Avarre J.-C."/>
            <person name="Campet M."/>
            <person name="Ha T."/>
            <person name="Dugue R."/>
            <person name="Lampietro C."/>
            <person name="Louis A."/>
            <person name="Herpin A."/>
            <person name="Echchiki A."/>
            <person name="Berthelot C."/>
            <person name="Parey E."/>
            <person name="Roest-Crollius H."/>
            <person name="Braasch I."/>
            <person name="Postlethwait J.H."/>
            <person name="Bobe J."/>
            <person name="Montfort J."/>
            <person name="Bouchez O."/>
            <person name="Begum T."/>
            <person name="Schartl M."/>
            <person name="Gustiano R."/>
            <person name="Guiguen Y."/>
        </authorList>
    </citation>
    <scope>NUCLEOTIDE SEQUENCE</scope>
    <source>
        <strain evidence="1">Pdj_M5554</strain>
    </source>
</reference>